<feature type="compositionally biased region" description="Polar residues" evidence="1">
    <location>
        <begin position="1"/>
        <end position="11"/>
    </location>
</feature>
<dbReference type="GO" id="GO:0004527">
    <property type="term" value="F:exonuclease activity"/>
    <property type="evidence" value="ECO:0007669"/>
    <property type="project" value="UniProtKB-KW"/>
</dbReference>
<reference evidence="2 3" key="1">
    <citation type="submission" date="2019-09" db="EMBL/GenBank/DDBJ databases">
        <title>The hologenome of the rock-dwelling lichen Lasallia pustulata.</title>
        <authorList>
            <person name="Greshake Tzovaras B."/>
            <person name="Segers F."/>
            <person name="Bicker A."/>
            <person name="Dal Grande F."/>
            <person name="Otte J."/>
            <person name="Hankeln T."/>
            <person name="Schmitt I."/>
            <person name="Ebersberger I."/>
        </authorList>
    </citation>
    <scope>NUCLEOTIDE SEQUENCE [LARGE SCALE GENOMIC DNA]</scope>
    <source>
        <strain evidence="2">A1-1</strain>
    </source>
</reference>
<protein>
    <submittedName>
        <fullName evidence="2">RNA exonuclease 4</fullName>
    </submittedName>
</protein>
<feature type="compositionally biased region" description="Acidic residues" evidence="1">
    <location>
        <begin position="94"/>
        <end position="104"/>
    </location>
</feature>
<dbReference type="EMBL" id="VXIT01000011">
    <property type="protein sequence ID" value="KAA6409276.1"/>
    <property type="molecule type" value="Genomic_DNA"/>
</dbReference>
<keyword evidence="2" id="KW-0378">Hydrolase</keyword>
<sequence>MHALQPKQSSHGADKCTPNILPCRINHNGPVNASKRYWAPALDAEGKNTAYFRGRELHGRTVKVPEGYQGVVLSATDRTLPQKNDTHGRAIDSRDEEGEGDEDAEPVKVLEETASFDEVVVWGHEAVPESDDPYVRGVEEWVAFAEAMHSTGGDGGGEARAHGP</sequence>
<dbReference type="CDD" id="cd09271">
    <property type="entry name" value="RNase_H2-C"/>
    <property type="match status" value="1"/>
</dbReference>
<evidence type="ECO:0000313" key="2">
    <source>
        <dbReference type="EMBL" id="KAA6409276.1"/>
    </source>
</evidence>
<gene>
    <name evidence="2" type="ORF">FRX48_06829</name>
</gene>
<dbReference type="GO" id="GO:0032299">
    <property type="term" value="C:ribonuclease H2 complex"/>
    <property type="evidence" value="ECO:0007669"/>
    <property type="project" value="InterPro"/>
</dbReference>
<organism evidence="2 3">
    <name type="scientific">Lasallia pustulata</name>
    <dbReference type="NCBI Taxonomy" id="136370"/>
    <lineage>
        <taxon>Eukaryota</taxon>
        <taxon>Fungi</taxon>
        <taxon>Dikarya</taxon>
        <taxon>Ascomycota</taxon>
        <taxon>Pezizomycotina</taxon>
        <taxon>Lecanoromycetes</taxon>
        <taxon>OSLEUM clade</taxon>
        <taxon>Umbilicariomycetidae</taxon>
        <taxon>Umbilicariales</taxon>
        <taxon>Umbilicariaceae</taxon>
        <taxon>Lasallia</taxon>
    </lineage>
</organism>
<evidence type="ECO:0000256" key="1">
    <source>
        <dbReference type="SAM" id="MobiDB-lite"/>
    </source>
</evidence>
<accession>A0A5M8PKD6</accession>
<feature type="compositionally biased region" description="Basic and acidic residues" evidence="1">
    <location>
        <begin position="84"/>
        <end position="93"/>
    </location>
</feature>
<comment type="caution">
    <text evidence="2">The sequence shown here is derived from an EMBL/GenBank/DDBJ whole genome shotgun (WGS) entry which is preliminary data.</text>
</comment>
<keyword evidence="2" id="KW-0540">Nuclease</keyword>
<feature type="region of interest" description="Disordered" evidence="1">
    <location>
        <begin position="73"/>
        <end position="105"/>
    </location>
</feature>
<evidence type="ECO:0000313" key="3">
    <source>
        <dbReference type="Proteomes" id="UP000324767"/>
    </source>
</evidence>
<dbReference type="AlphaFoldDB" id="A0A5M8PKD6"/>
<name>A0A5M8PKD6_9LECA</name>
<dbReference type="OrthoDB" id="6222486at2759"/>
<dbReference type="PANTHER" id="PTHR47204">
    <property type="entry name" value="OS02G0168900 PROTEIN"/>
    <property type="match status" value="1"/>
</dbReference>
<dbReference type="Proteomes" id="UP000324767">
    <property type="component" value="Unassembled WGS sequence"/>
</dbReference>
<dbReference type="Gene3D" id="2.40.128.680">
    <property type="match status" value="1"/>
</dbReference>
<dbReference type="Pfam" id="PF08615">
    <property type="entry name" value="RNase_H2_suC"/>
    <property type="match status" value="1"/>
</dbReference>
<feature type="region of interest" description="Disordered" evidence="1">
    <location>
        <begin position="1"/>
        <end position="20"/>
    </location>
</feature>
<keyword evidence="2" id="KW-0269">Exonuclease</keyword>
<dbReference type="PANTHER" id="PTHR47204:SF1">
    <property type="entry name" value="RIBONUCLEASE H2 SUBUNIT C"/>
    <property type="match status" value="1"/>
</dbReference>
<proteinExistence type="predicted"/>
<dbReference type="InterPro" id="IPR013924">
    <property type="entry name" value="RNase_H2_suC"/>
</dbReference>
<dbReference type="GO" id="GO:0006401">
    <property type="term" value="P:RNA catabolic process"/>
    <property type="evidence" value="ECO:0007669"/>
    <property type="project" value="InterPro"/>
</dbReference>